<evidence type="ECO:0000313" key="3">
    <source>
        <dbReference type="EMBL" id="KAF8398794.1"/>
    </source>
</evidence>
<dbReference type="AlphaFoldDB" id="A0A835DG10"/>
<dbReference type="Proteomes" id="UP000655225">
    <property type="component" value="Unassembled WGS sequence"/>
</dbReference>
<evidence type="ECO:0000256" key="1">
    <source>
        <dbReference type="ARBA" id="ARBA00007626"/>
    </source>
</evidence>
<gene>
    <name evidence="3" type="ORF">HHK36_014652</name>
</gene>
<evidence type="ECO:0008006" key="5">
    <source>
        <dbReference type="Google" id="ProtNLM"/>
    </source>
</evidence>
<dbReference type="NCBIfam" id="TIGR00756">
    <property type="entry name" value="PPR"/>
    <property type="match status" value="1"/>
</dbReference>
<keyword evidence="4" id="KW-1185">Reference proteome</keyword>
<dbReference type="PANTHER" id="PTHR47941">
    <property type="entry name" value="PENTATRICOPEPTIDE REPEAT-CONTAINING PROTEIN 3, MITOCHONDRIAL"/>
    <property type="match status" value="1"/>
</dbReference>
<keyword evidence="2" id="KW-0677">Repeat</keyword>
<accession>A0A835DG10</accession>
<reference evidence="3 4" key="1">
    <citation type="submission" date="2020-04" db="EMBL/GenBank/DDBJ databases">
        <title>Plant Genome Project.</title>
        <authorList>
            <person name="Zhang R.-G."/>
        </authorList>
    </citation>
    <scope>NUCLEOTIDE SEQUENCE [LARGE SCALE GENOMIC DNA]</scope>
    <source>
        <strain evidence="3">YNK0</strain>
        <tissue evidence="3">Leaf</tissue>
    </source>
</reference>
<protein>
    <recommendedName>
        <fullName evidence="5">Pentatricopeptide repeat-containing protein</fullName>
    </recommendedName>
</protein>
<comment type="caution">
    <text evidence="3">The sequence shown here is derived from an EMBL/GenBank/DDBJ whole genome shotgun (WGS) entry which is preliminary data.</text>
</comment>
<organism evidence="3 4">
    <name type="scientific">Tetracentron sinense</name>
    <name type="common">Spur-leaf</name>
    <dbReference type="NCBI Taxonomy" id="13715"/>
    <lineage>
        <taxon>Eukaryota</taxon>
        <taxon>Viridiplantae</taxon>
        <taxon>Streptophyta</taxon>
        <taxon>Embryophyta</taxon>
        <taxon>Tracheophyta</taxon>
        <taxon>Spermatophyta</taxon>
        <taxon>Magnoliopsida</taxon>
        <taxon>Trochodendrales</taxon>
        <taxon>Trochodendraceae</taxon>
        <taxon>Tetracentron</taxon>
    </lineage>
</organism>
<name>A0A835DG10_TETSI</name>
<dbReference type="InterPro" id="IPR011990">
    <property type="entry name" value="TPR-like_helical_dom_sf"/>
</dbReference>
<proteinExistence type="inferred from homology"/>
<evidence type="ECO:0000313" key="4">
    <source>
        <dbReference type="Proteomes" id="UP000655225"/>
    </source>
</evidence>
<dbReference type="InterPro" id="IPR002885">
    <property type="entry name" value="PPR_rpt"/>
</dbReference>
<comment type="similarity">
    <text evidence="1">Belongs to the PPR family. P subfamily.</text>
</comment>
<evidence type="ECO:0000256" key="2">
    <source>
        <dbReference type="ARBA" id="ARBA00022737"/>
    </source>
</evidence>
<dbReference type="EMBL" id="JABCRI010000010">
    <property type="protein sequence ID" value="KAF8398794.1"/>
    <property type="molecule type" value="Genomic_DNA"/>
</dbReference>
<dbReference type="Gene3D" id="1.25.40.10">
    <property type="entry name" value="Tetratricopeptide repeat domain"/>
    <property type="match status" value="1"/>
</dbReference>
<dbReference type="OrthoDB" id="185373at2759"/>
<sequence length="194" mass="21733">MTRNPTMISFIVFVSKRKLTEASKLIDVMGRRSQIPHFPTCINITRGLIKVGQIEKAAKVMVMSGGVPDIITYNMLDQLRKGYPPYLITYTVLTELVYRHCGVERGIEVSEDMAIEGCYPNIVKGSMKILPCHGYWDEVDEILSIMNETSNPPVIVNYNILINGNIGYSPCLITYNIVIDGLAKKGDMKKATKL</sequence>
<dbReference type="Pfam" id="PF12854">
    <property type="entry name" value="PPR_1"/>
    <property type="match status" value="1"/>
</dbReference>